<comment type="caution">
    <text evidence="5">The sequence shown here is derived from an EMBL/GenBank/DDBJ whole genome shotgun (WGS) entry which is preliminary data.</text>
</comment>
<feature type="domain" description="SSD" evidence="4">
    <location>
        <begin position="376"/>
        <end position="540"/>
    </location>
</feature>
<evidence type="ECO:0000259" key="4">
    <source>
        <dbReference type="PROSITE" id="PS50156"/>
    </source>
</evidence>
<evidence type="ECO:0000256" key="2">
    <source>
        <dbReference type="SAM" id="MobiDB-lite"/>
    </source>
</evidence>
<dbReference type="OMA" id="LANIRVC"/>
<dbReference type="Pfam" id="PF12349">
    <property type="entry name" value="Sterol-sensing"/>
    <property type="match status" value="1"/>
</dbReference>
<dbReference type="InterPro" id="IPR000731">
    <property type="entry name" value="SSD"/>
</dbReference>
<feature type="transmembrane region" description="Helical" evidence="3">
    <location>
        <begin position="807"/>
        <end position="826"/>
    </location>
</feature>
<dbReference type="GO" id="GO:0016020">
    <property type="term" value="C:membrane"/>
    <property type="evidence" value="ECO:0007669"/>
    <property type="project" value="TreeGrafter"/>
</dbReference>
<dbReference type="InterPro" id="IPR051697">
    <property type="entry name" value="Patched_domain-protein"/>
</dbReference>
<protein>
    <submittedName>
        <fullName evidence="5">Niemann-Pick C1 protein</fullName>
    </submittedName>
</protein>
<keyword evidence="6" id="KW-1185">Reference proteome</keyword>
<dbReference type="InterPro" id="IPR053958">
    <property type="entry name" value="HMGCR/SNAP/NPC1-like_SSD"/>
</dbReference>
<feature type="transmembrane region" description="Helical" evidence="3">
    <location>
        <begin position="896"/>
        <end position="921"/>
    </location>
</feature>
<sequence>MGCCKVYCKKMQERQPILEKVSLAIQGSLENFFYRWGVLVATHPFKFIFGAFMFTALLALGFINFTQENRPDKLWIPRDSKFASDTEWLRNNFPSPLRESFAIFTAENVLVPEVMQAIFEIHERVGRISILDGKKWEDLCFKLPITKFNEASKYRRRRRRSVATTLPSREVLMTSENRTAREEDTFFGHAFDDFDNAFNEDFFNEVSSPHVVDWDPSIELPVETYCSMVNSLDEACWEVNPTELWSFNRSLIHNLTKDDIVQVMNYQLTSPIFGRKVNYTAELGGKITHNEKGEIIGAEAIRLKFVVAINQTAVDLGKSMSDFSTGETADEGTWLWEKAWTELMQNASKSLPRGIQVYYANGRSWGDITESLIFEDGMMLVVGFLVMFVYISIMIGRFNMVEQRPFLSIAGITCVGFAVIVAYGIGAMCFLLYGPVNKILPFMLLGIGIDDMFVIMQCWSNLYPSCLTKKCKQSIPERMGMTMKHAGVSITVTSLTDVAAFGVGASTIMPGLQSFCIYAAIGIIAVFLLQATFFVACFAVDQKRLEDRRNGFFPWIKYSESEFTPSEWSQKSYYQSVFEWFFFKIILTPIGKTIVILMTLGFLGVNIYGNLLLKQEFDPVWFLPDDSHLALFIKTRENNYPGTGNPAFIVAENVNWTASFESYDKFSEMFKSSDEIYSFENWYDDFKIYANQHFGTDIPNKPLDPKLFQKYMGKFLYSPRGSKHRGFFKLEGNFSCGNNLPTIKMVMMPFRFRKFAGAAEHIPGMHHIKNIVASVNLTYNTGKHGRMIPWSPAMVTWETDELITEELYKNVLFSFISVLGTTFLLLANIRVCFFCGLCVIFTLINVGGMMHFWGLTIDMISFIDIVLAVGLCVDYAAHIALAFMSCSGSRAGRAEYAVRSIGPAVLNGGFSTFLAILLLANSQSHAFKSFFKIFTVVICFGLFHGLVFLPVLLTLIGPQPFSNTQDGKNEPGSGTSPKPPVELRPLTNGNANHSHNNHHYQQPESLAADSSCPQEELLPMDPLNSITVQS</sequence>
<comment type="similarity">
    <text evidence="1">Belongs to the patched family.</text>
</comment>
<feature type="transmembrane region" description="Helical" evidence="3">
    <location>
        <begin position="377"/>
        <end position="395"/>
    </location>
</feature>
<feature type="transmembrane region" description="Helical" evidence="3">
    <location>
        <begin position="581"/>
        <end position="605"/>
    </location>
</feature>
<feature type="transmembrane region" description="Helical" evidence="3">
    <location>
        <begin position="485"/>
        <end position="505"/>
    </location>
</feature>
<organism evidence="5 6">
    <name type="scientific">Folsomia candida</name>
    <name type="common">Springtail</name>
    <dbReference type="NCBI Taxonomy" id="158441"/>
    <lineage>
        <taxon>Eukaryota</taxon>
        <taxon>Metazoa</taxon>
        <taxon>Ecdysozoa</taxon>
        <taxon>Arthropoda</taxon>
        <taxon>Hexapoda</taxon>
        <taxon>Collembola</taxon>
        <taxon>Entomobryomorpha</taxon>
        <taxon>Isotomoidea</taxon>
        <taxon>Isotomidae</taxon>
        <taxon>Proisotominae</taxon>
        <taxon>Folsomia</taxon>
    </lineage>
</organism>
<feature type="transmembrane region" description="Helical" evidence="3">
    <location>
        <begin position="933"/>
        <end position="956"/>
    </location>
</feature>
<feature type="transmembrane region" description="Helical" evidence="3">
    <location>
        <begin position="859"/>
        <end position="884"/>
    </location>
</feature>
<feature type="region of interest" description="Disordered" evidence="2">
    <location>
        <begin position="963"/>
        <end position="1030"/>
    </location>
</feature>
<proteinExistence type="inferred from homology"/>
<feature type="transmembrane region" description="Helical" evidence="3">
    <location>
        <begin position="407"/>
        <end position="433"/>
    </location>
</feature>
<reference evidence="5 6" key="1">
    <citation type="submission" date="2015-12" db="EMBL/GenBank/DDBJ databases">
        <title>The genome of Folsomia candida.</title>
        <authorList>
            <person name="Faddeeva A."/>
            <person name="Derks M.F."/>
            <person name="Anvar Y."/>
            <person name="Smit S."/>
            <person name="Van Straalen N."/>
            <person name="Roelofs D."/>
        </authorList>
    </citation>
    <scope>NUCLEOTIDE SEQUENCE [LARGE SCALE GENOMIC DNA]</scope>
    <source>
        <strain evidence="5 6">VU population</strain>
        <tissue evidence="5">Whole body</tissue>
    </source>
</reference>
<dbReference type="Proteomes" id="UP000198287">
    <property type="component" value="Unassembled WGS sequence"/>
</dbReference>
<dbReference type="PROSITE" id="PS50156">
    <property type="entry name" value="SSD"/>
    <property type="match status" value="1"/>
</dbReference>
<feature type="compositionally biased region" description="Polar residues" evidence="2">
    <location>
        <begin position="963"/>
        <end position="976"/>
    </location>
</feature>
<evidence type="ECO:0000313" key="5">
    <source>
        <dbReference type="EMBL" id="OXA57108.1"/>
    </source>
</evidence>
<evidence type="ECO:0000256" key="1">
    <source>
        <dbReference type="ARBA" id="ARBA00005585"/>
    </source>
</evidence>
<dbReference type="PANTHER" id="PTHR10796">
    <property type="entry name" value="PATCHED-RELATED"/>
    <property type="match status" value="1"/>
</dbReference>
<name>A0A226EIR4_FOLCA</name>
<dbReference type="PANTHER" id="PTHR10796:SF130">
    <property type="entry name" value="PATCHED DOMAIN-CONTAINING PROTEIN 3-LIKE PROTEIN"/>
    <property type="match status" value="1"/>
</dbReference>
<feature type="transmembrane region" description="Helical" evidence="3">
    <location>
        <begin position="833"/>
        <end position="853"/>
    </location>
</feature>
<dbReference type="SUPFAM" id="SSF82866">
    <property type="entry name" value="Multidrug efflux transporter AcrB transmembrane domain"/>
    <property type="match status" value="2"/>
</dbReference>
<accession>A0A226EIR4</accession>
<dbReference type="Gene3D" id="1.20.1640.10">
    <property type="entry name" value="Multidrug efflux transporter AcrB transmembrane domain"/>
    <property type="match status" value="2"/>
</dbReference>
<feature type="transmembrane region" description="Helical" evidence="3">
    <location>
        <begin position="439"/>
        <end position="464"/>
    </location>
</feature>
<dbReference type="AlphaFoldDB" id="A0A226EIR4"/>
<evidence type="ECO:0000313" key="6">
    <source>
        <dbReference type="Proteomes" id="UP000198287"/>
    </source>
</evidence>
<evidence type="ECO:0000256" key="3">
    <source>
        <dbReference type="SAM" id="Phobius"/>
    </source>
</evidence>
<dbReference type="OrthoDB" id="6510177at2759"/>
<gene>
    <name evidence="5" type="ORF">Fcan01_07065</name>
</gene>
<feature type="transmembrane region" description="Helical" evidence="3">
    <location>
        <begin position="45"/>
        <end position="65"/>
    </location>
</feature>
<keyword evidence="3" id="KW-1133">Transmembrane helix</keyword>
<dbReference type="EMBL" id="LNIX01000003">
    <property type="protein sequence ID" value="OXA57108.1"/>
    <property type="molecule type" value="Genomic_DNA"/>
</dbReference>
<feature type="transmembrane region" description="Helical" evidence="3">
    <location>
        <begin position="517"/>
        <end position="540"/>
    </location>
</feature>
<keyword evidence="3" id="KW-0472">Membrane</keyword>
<keyword evidence="3" id="KW-0812">Transmembrane</keyword>